<keyword evidence="1" id="KW-0802">TPR repeat</keyword>
<dbReference type="AlphaFoldDB" id="A2FDV9"/>
<dbReference type="KEGG" id="tva:4754692"/>
<dbReference type="Proteomes" id="UP000001542">
    <property type="component" value="Unassembled WGS sequence"/>
</dbReference>
<name>A2FDV9_TRIV3</name>
<dbReference type="EMBL" id="DS113738">
    <property type="protein sequence ID" value="EAX96915.1"/>
    <property type="molecule type" value="Genomic_DNA"/>
</dbReference>
<dbReference type="VEuPathDB" id="TrichDB:TVAG_272430"/>
<protein>
    <submittedName>
        <fullName evidence="2">Uncharacterized protein</fullName>
    </submittedName>
</protein>
<keyword evidence="3" id="KW-1185">Reference proteome</keyword>
<gene>
    <name evidence="2" type="ORF">TVAG_272430</name>
</gene>
<evidence type="ECO:0000256" key="1">
    <source>
        <dbReference type="PROSITE-ProRule" id="PRU00339"/>
    </source>
</evidence>
<dbReference type="VEuPathDB" id="TrichDB:TVAGG3_0728910"/>
<dbReference type="InParanoid" id="A2FDV9"/>
<accession>A2FDV9</accession>
<organism evidence="2 3">
    <name type="scientific">Trichomonas vaginalis (strain ATCC PRA-98 / G3)</name>
    <dbReference type="NCBI Taxonomy" id="412133"/>
    <lineage>
        <taxon>Eukaryota</taxon>
        <taxon>Metamonada</taxon>
        <taxon>Parabasalia</taxon>
        <taxon>Trichomonadida</taxon>
        <taxon>Trichomonadidae</taxon>
        <taxon>Trichomonas</taxon>
    </lineage>
</organism>
<reference evidence="2" key="2">
    <citation type="journal article" date="2007" name="Science">
        <title>Draft genome sequence of the sexually transmitted pathogen Trichomonas vaginalis.</title>
        <authorList>
            <person name="Carlton J.M."/>
            <person name="Hirt R.P."/>
            <person name="Silva J.C."/>
            <person name="Delcher A.L."/>
            <person name="Schatz M."/>
            <person name="Zhao Q."/>
            <person name="Wortman J.R."/>
            <person name="Bidwell S.L."/>
            <person name="Alsmark U.C.M."/>
            <person name="Besteiro S."/>
            <person name="Sicheritz-Ponten T."/>
            <person name="Noel C.J."/>
            <person name="Dacks J.B."/>
            <person name="Foster P.G."/>
            <person name="Simillion C."/>
            <person name="Van de Peer Y."/>
            <person name="Miranda-Saavedra D."/>
            <person name="Barton G.J."/>
            <person name="Westrop G.D."/>
            <person name="Mueller S."/>
            <person name="Dessi D."/>
            <person name="Fiori P.L."/>
            <person name="Ren Q."/>
            <person name="Paulsen I."/>
            <person name="Zhang H."/>
            <person name="Bastida-Corcuera F.D."/>
            <person name="Simoes-Barbosa A."/>
            <person name="Brown M.T."/>
            <person name="Hayes R.D."/>
            <person name="Mukherjee M."/>
            <person name="Okumura C.Y."/>
            <person name="Schneider R."/>
            <person name="Smith A.J."/>
            <person name="Vanacova S."/>
            <person name="Villalvazo M."/>
            <person name="Haas B.J."/>
            <person name="Pertea M."/>
            <person name="Feldblyum T.V."/>
            <person name="Utterback T.R."/>
            <person name="Shu C.L."/>
            <person name="Osoegawa K."/>
            <person name="de Jong P.J."/>
            <person name="Hrdy I."/>
            <person name="Horvathova L."/>
            <person name="Zubacova Z."/>
            <person name="Dolezal P."/>
            <person name="Malik S.B."/>
            <person name="Logsdon J.M. Jr."/>
            <person name="Henze K."/>
            <person name="Gupta A."/>
            <person name="Wang C.C."/>
            <person name="Dunne R.L."/>
            <person name="Upcroft J.A."/>
            <person name="Upcroft P."/>
            <person name="White O."/>
            <person name="Salzberg S.L."/>
            <person name="Tang P."/>
            <person name="Chiu C.-H."/>
            <person name="Lee Y.-S."/>
            <person name="Embley T.M."/>
            <person name="Coombs G.H."/>
            <person name="Mottram J.C."/>
            <person name="Tachezy J."/>
            <person name="Fraser-Liggett C.M."/>
            <person name="Johnson P.J."/>
        </authorList>
    </citation>
    <scope>NUCLEOTIDE SEQUENCE [LARGE SCALE GENOMIC DNA]</scope>
    <source>
        <strain evidence="2">G3</strain>
    </source>
</reference>
<feature type="repeat" description="TPR" evidence="1">
    <location>
        <begin position="14"/>
        <end position="47"/>
    </location>
</feature>
<evidence type="ECO:0000313" key="3">
    <source>
        <dbReference type="Proteomes" id="UP000001542"/>
    </source>
</evidence>
<sequence length="102" mass="12002">MLFRNQFYLNRNLIEAWANIGTIFELKPEKGDAMQLYKKAMDVTKAQVYFRQKLELLESSIESKPVFVELNDTDYFITPGKEQEIEYLKKVPVIPQNLLTLI</sequence>
<reference evidence="2" key="1">
    <citation type="submission" date="2006-10" db="EMBL/GenBank/DDBJ databases">
        <authorList>
            <person name="Amadeo P."/>
            <person name="Zhao Q."/>
            <person name="Wortman J."/>
            <person name="Fraser-Liggett C."/>
            <person name="Carlton J."/>
        </authorList>
    </citation>
    <scope>NUCLEOTIDE SEQUENCE</scope>
    <source>
        <strain evidence="2">G3</strain>
    </source>
</reference>
<proteinExistence type="predicted"/>
<dbReference type="PROSITE" id="PS50005">
    <property type="entry name" value="TPR"/>
    <property type="match status" value="1"/>
</dbReference>
<dbReference type="InterPro" id="IPR019734">
    <property type="entry name" value="TPR_rpt"/>
</dbReference>
<evidence type="ECO:0000313" key="2">
    <source>
        <dbReference type="EMBL" id="EAX96915.1"/>
    </source>
</evidence>